<keyword evidence="5" id="KW-0399">Innate immunity</keyword>
<evidence type="ECO:0000256" key="1">
    <source>
        <dbReference type="ARBA" id="ARBA00004613"/>
    </source>
</evidence>
<evidence type="ECO:0000256" key="4">
    <source>
        <dbReference type="ARBA" id="ARBA00022529"/>
    </source>
</evidence>
<evidence type="ECO:0000313" key="11">
    <source>
        <dbReference type="EMBL" id="JAI62422.1"/>
    </source>
</evidence>
<feature type="signal peptide" evidence="9">
    <location>
        <begin position="1"/>
        <end position="26"/>
    </location>
</feature>
<keyword evidence="4" id="KW-0929">Antimicrobial</keyword>
<comment type="subcellular location">
    <subcellularLocation>
        <location evidence="1">Secreted</location>
    </subcellularLocation>
</comment>
<dbReference type="Pfam" id="PF02014">
    <property type="entry name" value="Reeler"/>
    <property type="match status" value="1"/>
</dbReference>
<evidence type="ECO:0000256" key="6">
    <source>
        <dbReference type="ARBA" id="ARBA00022729"/>
    </source>
</evidence>
<dbReference type="GO" id="GO:0016020">
    <property type="term" value="C:membrane"/>
    <property type="evidence" value="ECO:0007669"/>
    <property type="project" value="TreeGrafter"/>
</dbReference>
<dbReference type="GO" id="GO:0045087">
    <property type="term" value="P:innate immune response"/>
    <property type="evidence" value="ECO:0007669"/>
    <property type="project" value="UniProtKB-KW"/>
</dbReference>
<evidence type="ECO:0000256" key="9">
    <source>
        <dbReference type="SAM" id="SignalP"/>
    </source>
</evidence>
<keyword evidence="8" id="KW-0044">Antibiotic</keyword>
<evidence type="ECO:0000256" key="5">
    <source>
        <dbReference type="ARBA" id="ARBA00022588"/>
    </source>
</evidence>
<feature type="chain" id="PRO_5006070641" description="Reelin domain-containing protein" evidence="9">
    <location>
        <begin position="27"/>
        <end position="119"/>
    </location>
</feature>
<dbReference type="InterPro" id="IPR002861">
    <property type="entry name" value="Reeler_dom"/>
</dbReference>
<feature type="domain" description="Reelin" evidence="10">
    <location>
        <begin position="36"/>
        <end position="112"/>
    </location>
</feature>
<evidence type="ECO:0000256" key="7">
    <source>
        <dbReference type="ARBA" id="ARBA00022859"/>
    </source>
</evidence>
<evidence type="ECO:0000256" key="2">
    <source>
        <dbReference type="ARBA" id="ARBA00008501"/>
    </source>
</evidence>
<keyword evidence="6 9" id="KW-0732">Signal</keyword>
<accession>A0A0P4WM75</accession>
<dbReference type="AlphaFoldDB" id="A0A0P4WM75"/>
<dbReference type="GO" id="GO:0042742">
    <property type="term" value="P:defense response to bacterium"/>
    <property type="evidence" value="ECO:0007669"/>
    <property type="project" value="UniProtKB-KW"/>
</dbReference>
<dbReference type="GO" id="GO:0005576">
    <property type="term" value="C:extracellular region"/>
    <property type="evidence" value="ECO:0007669"/>
    <property type="project" value="UniProtKB-SubCell"/>
</dbReference>
<keyword evidence="7" id="KW-0391">Immunity</keyword>
<evidence type="ECO:0000256" key="3">
    <source>
        <dbReference type="ARBA" id="ARBA00022525"/>
    </source>
</evidence>
<dbReference type="EMBL" id="GDRN01079332">
    <property type="protein sequence ID" value="JAI62422.1"/>
    <property type="molecule type" value="Transcribed_RNA"/>
</dbReference>
<proteinExistence type="inferred from homology"/>
<organism evidence="11">
    <name type="scientific">Scylla olivacea</name>
    <name type="common">Orange mud crab</name>
    <name type="synonym">Cancer olivacea</name>
    <dbReference type="NCBI Taxonomy" id="85551"/>
    <lineage>
        <taxon>Eukaryota</taxon>
        <taxon>Metazoa</taxon>
        <taxon>Ecdysozoa</taxon>
        <taxon>Arthropoda</taxon>
        <taxon>Crustacea</taxon>
        <taxon>Multicrustacea</taxon>
        <taxon>Malacostraca</taxon>
        <taxon>Eumalacostraca</taxon>
        <taxon>Eucarida</taxon>
        <taxon>Decapoda</taxon>
        <taxon>Pleocyemata</taxon>
        <taxon>Brachyura</taxon>
        <taxon>Eubrachyura</taxon>
        <taxon>Portunoidea</taxon>
        <taxon>Portunidae</taxon>
        <taxon>Portuninae</taxon>
        <taxon>Scylla</taxon>
    </lineage>
</organism>
<comment type="similarity">
    <text evidence="2">Belongs to the insect defense protein family.</text>
</comment>
<protein>
    <recommendedName>
        <fullName evidence="10">Reelin domain-containing protein</fullName>
    </recommendedName>
</protein>
<sequence length="119" mass="12494">MGRRRLVTGAAVTALLLACLSGTASGFSQGAPDTTCNSIEPLHGVSRQITPAPYTITPSVVEIEGGKQMEVTLEAGQGVSFKGFLVQGRSAETQDVVGTFFTEDHKYLNCNNGMNVSTV</sequence>
<dbReference type="PANTHER" id="PTHR45828">
    <property type="entry name" value="CYTOCHROME B561/FERRIC REDUCTASE TRANSMEMBRANE"/>
    <property type="match status" value="1"/>
</dbReference>
<dbReference type="Gene3D" id="2.60.40.4060">
    <property type="entry name" value="Reeler domain"/>
    <property type="match status" value="1"/>
</dbReference>
<name>A0A0P4WM75_SCYOL</name>
<dbReference type="InterPro" id="IPR042307">
    <property type="entry name" value="Reeler_sf"/>
</dbReference>
<dbReference type="PROSITE" id="PS51257">
    <property type="entry name" value="PROKAR_LIPOPROTEIN"/>
    <property type="match status" value="1"/>
</dbReference>
<evidence type="ECO:0000256" key="8">
    <source>
        <dbReference type="ARBA" id="ARBA00023022"/>
    </source>
</evidence>
<keyword evidence="3" id="KW-0964">Secreted</keyword>
<dbReference type="PANTHER" id="PTHR45828:SF9">
    <property type="entry name" value="CELL WALL INTEGRITY AND STRESS RESPONSE COMPONENT 4-LIKE-RELATED"/>
    <property type="match status" value="1"/>
</dbReference>
<dbReference type="CDD" id="cd08544">
    <property type="entry name" value="Reeler"/>
    <property type="match status" value="1"/>
</dbReference>
<dbReference type="InterPro" id="IPR051237">
    <property type="entry name" value="Ferric-chelate_Red/DefProt"/>
</dbReference>
<reference evidence="11" key="1">
    <citation type="submission" date="2015-09" db="EMBL/GenBank/DDBJ databases">
        <title>Scylla olivacea transcriptome.</title>
        <authorList>
            <person name="Ikhwanuddin M."/>
        </authorList>
    </citation>
    <scope>NUCLEOTIDE SEQUENCE</scope>
</reference>
<evidence type="ECO:0000259" key="10">
    <source>
        <dbReference type="Pfam" id="PF02014"/>
    </source>
</evidence>